<evidence type="ECO:0000259" key="2">
    <source>
        <dbReference type="Pfam" id="PF20700"/>
    </source>
</evidence>
<feature type="compositionally biased region" description="Basic residues" evidence="1">
    <location>
        <begin position="1"/>
        <end position="10"/>
    </location>
</feature>
<dbReference type="EMBL" id="KQ981144">
    <property type="protein sequence ID" value="KYN09153.1"/>
    <property type="molecule type" value="Genomic_DNA"/>
</dbReference>
<gene>
    <name evidence="3" type="ORF">ALC57_18735</name>
</gene>
<sequence length="594" mass="67266">MGGSRKRTRKDRHENFTDKSRPRKRKQYFNPSTAETNKASFSSSEKKVQQCNEIIVPKNSTTGYRFINFITVFTTLSTLVKCSKKGCNEKIKFEECQTRGIGFKIAVQCEKCNPQYIHSSPLLGHSYEINRRFIYVMRLFGLGYAGCKKFCGLMDMGDFFGCHTSYDAVMENIRSCANTVTEKYLLFAADEEKKQQNSSDLHVSGDGTWKKRGFTSLYGVTSLIGLYTGKVLDLVVKSGYCKKCEYWESNLNSAEFQEWFENHENECAANHEGSSGKMEVDSIIEMFKRSVKKYKVRYLNYIGDSDSKTYSGIIKAAPYGDDVLIKKKECVGHVQKRMGIRLRNLVNTVVEVTKTKGKVVKKKILSGKNKLTGKMIDKLAVYYELAIRRNCDSIEKMKNAIWATYYHYASTDEDPQHEKCPSGEDSWCSWQQASATDSLASYKHDYKALPSIVLETIKPIYEELSSDVLLERCVGGFSQNSNESFNQLVWKITPKHLQAGFSVVEVAANIAACTFNDGTTAHLSILHSMGVNIGHSAHEYARKEDESRILHAERKSLESSKEGRTARRQEKKDCLDSTTVSEDAHYGPGIDDSM</sequence>
<name>A0A151IR53_9HYME</name>
<dbReference type="PANTHER" id="PTHR33309:SF3">
    <property type="entry name" value="CCHC-TYPE DOMAIN-CONTAINING PROTEIN"/>
    <property type="match status" value="1"/>
</dbReference>
<feature type="compositionally biased region" description="Basic and acidic residues" evidence="1">
    <location>
        <begin position="11"/>
        <end position="20"/>
    </location>
</feature>
<evidence type="ECO:0000256" key="1">
    <source>
        <dbReference type="SAM" id="MobiDB-lite"/>
    </source>
</evidence>
<dbReference type="Pfam" id="PF20700">
    <property type="entry name" value="Mutator"/>
    <property type="match status" value="1"/>
</dbReference>
<protein>
    <recommendedName>
        <fullName evidence="2">Mutator-like transposase domain-containing protein</fullName>
    </recommendedName>
</protein>
<reference evidence="3 4" key="1">
    <citation type="submission" date="2015-09" db="EMBL/GenBank/DDBJ databases">
        <title>Trachymyrmex cornetzi WGS genome.</title>
        <authorList>
            <person name="Nygaard S."/>
            <person name="Hu H."/>
            <person name="Boomsma J."/>
            <person name="Zhang G."/>
        </authorList>
    </citation>
    <scope>NUCLEOTIDE SEQUENCE [LARGE SCALE GENOMIC DNA]</scope>
    <source>
        <strain evidence="3">Tcor2-1</strain>
        <tissue evidence="3">Whole body</tissue>
    </source>
</reference>
<feature type="domain" description="Mutator-like transposase" evidence="2">
    <location>
        <begin position="63"/>
        <end position="428"/>
    </location>
</feature>
<accession>A0A151IR53</accession>
<organism evidence="3 4">
    <name type="scientific">Trachymyrmex cornetzi</name>
    <dbReference type="NCBI Taxonomy" id="471704"/>
    <lineage>
        <taxon>Eukaryota</taxon>
        <taxon>Metazoa</taxon>
        <taxon>Ecdysozoa</taxon>
        <taxon>Arthropoda</taxon>
        <taxon>Hexapoda</taxon>
        <taxon>Insecta</taxon>
        <taxon>Pterygota</taxon>
        <taxon>Neoptera</taxon>
        <taxon>Endopterygota</taxon>
        <taxon>Hymenoptera</taxon>
        <taxon>Apocrita</taxon>
        <taxon>Aculeata</taxon>
        <taxon>Formicoidea</taxon>
        <taxon>Formicidae</taxon>
        <taxon>Myrmicinae</taxon>
        <taxon>Trachymyrmex</taxon>
    </lineage>
</organism>
<keyword evidence="4" id="KW-1185">Reference proteome</keyword>
<feature type="compositionally biased region" description="Basic and acidic residues" evidence="1">
    <location>
        <begin position="553"/>
        <end position="575"/>
    </location>
</feature>
<proteinExistence type="predicted"/>
<dbReference type="InterPro" id="IPR049012">
    <property type="entry name" value="Mutator_transp_dom"/>
</dbReference>
<evidence type="ECO:0000313" key="4">
    <source>
        <dbReference type="Proteomes" id="UP000078492"/>
    </source>
</evidence>
<evidence type="ECO:0000313" key="3">
    <source>
        <dbReference type="EMBL" id="KYN09153.1"/>
    </source>
</evidence>
<dbReference type="AlphaFoldDB" id="A0A151IR53"/>
<feature type="region of interest" description="Disordered" evidence="1">
    <location>
        <begin position="553"/>
        <end position="594"/>
    </location>
</feature>
<dbReference type="PANTHER" id="PTHR33309">
    <property type="entry name" value="KERATIN, ULTRA HIGH-SULFUR MATRIX PROTEIN-LIKE"/>
    <property type="match status" value="1"/>
</dbReference>
<feature type="compositionally biased region" description="Polar residues" evidence="1">
    <location>
        <begin position="29"/>
        <end position="41"/>
    </location>
</feature>
<dbReference type="Proteomes" id="UP000078492">
    <property type="component" value="Unassembled WGS sequence"/>
</dbReference>
<feature type="region of interest" description="Disordered" evidence="1">
    <location>
        <begin position="1"/>
        <end position="41"/>
    </location>
</feature>